<dbReference type="InterPro" id="IPR000600">
    <property type="entry name" value="ROK"/>
</dbReference>
<dbReference type="Proteomes" id="UP000017090">
    <property type="component" value="Unassembled WGS sequence"/>
</dbReference>
<comment type="caution">
    <text evidence="2">The sequence shown here is derived from an EMBL/GenBank/DDBJ whole genome shotgun (WGS) entry which is preliminary data.</text>
</comment>
<dbReference type="STRING" id="1111454.HMPREF1250_1846"/>
<accession>U7UIH5</accession>
<gene>
    <name evidence="2" type="ORF">HMPREF1250_1846</name>
</gene>
<evidence type="ECO:0000256" key="1">
    <source>
        <dbReference type="ARBA" id="ARBA00006479"/>
    </source>
</evidence>
<name>U7UIH5_9FIRM</name>
<evidence type="ECO:0000313" key="2">
    <source>
        <dbReference type="EMBL" id="ERT58679.1"/>
    </source>
</evidence>
<dbReference type="PATRIC" id="fig|1111454.3.peg.1513"/>
<sequence length="249" mass="25730">MPDDGRSGVAGVALATTGVVNTDSGVIAWAGSHLPGYAGLPLTDEVSRRCGVPCSAENDVNAAAYGEYWRGAAQGAASLFCMAVGTGIGGALLQYGQLWRGAAGSAGEIGLLRHGSRETFEERAAVPALLRRATAAGCAVRDGKALFAAAAAGDERAAAVIRGGIDCWAEEIANICWLLNPAVIVLGGAVMAQRDYLEPRLVRQLQRLVDPYILARTSLRFAALGNTAAMIGALYHFLQTEEGGANGKT</sequence>
<comment type="similarity">
    <text evidence="1">Belongs to the ROK (NagC/XylR) family.</text>
</comment>
<dbReference type="SUPFAM" id="SSF53067">
    <property type="entry name" value="Actin-like ATPase domain"/>
    <property type="match status" value="1"/>
</dbReference>
<proteinExistence type="inferred from homology"/>
<keyword evidence="3" id="KW-1185">Reference proteome</keyword>
<dbReference type="AlphaFoldDB" id="U7UIH5"/>
<dbReference type="PANTHER" id="PTHR18964:SF165">
    <property type="entry name" value="BETA-GLUCOSIDE KINASE"/>
    <property type="match status" value="1"/>
</dbReference>
<dbReference type="InterPro" id="IPR043129">
    <property type="entry name" value="ATPase_NBD"/>
</dbReference>
<dbReference type="Gene3D" id="3.30.420.40">
    <property type="match status" value="2"/>
</dbReference>
<evidence type="ECO:0000313" key="3">
    <source>
        <dbReference type="Proteomes" id="UP000017090"/>
    </source>
</evidence>
<dbReference type="EMBL" id="AWXA01000041">
    <property type="protein sequence ID" value="ERT58679.1"/>
    <property type="molecule type" value="Genomic_DNA"/>
</dbReference>
<reference evidence="2 3" key="1">
    <citation type="submission" date="2013-09" db="EMBL/GenBank/DDBJ databases">
        <authorList>
            <person name="Durkin A.S."/>
            <person name="Haft D.R."/>
            <person name="McCorrison J."/>
            <person name="Torralba M."/>
            <person name="Gillis M."/>
            <person name="Haft D.H."/>
            <person name="Methe B."/>
            <person name="Sutton G."/>
            <person name="Nelson K.E."/>
        </authorList>
    </citation>
    <scope>NUCLEOTIDE SEQUENCE [LARGE SCALE GENOMIC DNA]</scope>
    <source>
        <strain evidence="2 3">BV3C16-1</strain>
    </source>
</reference>
<protein>
    <submittedName>
        <fullName evidence="2">ROK domain protein</fullName>
    </submittedName>
</protein>
<dbReference type="PANTHER" id="PTHR18964">
    <property type="entry name" value="ROK (REPRESSOR, ORF, KINASE) FAMILY"/>
    <property type="match status" value="1"/>
</dbReference>
<dbReference type="eggNOG" id="COG1940">
    <property type="taxonomic scope" value="Bacteria"/>
</dbReference>
<dbReference type="Pfam" id="PF00480">
    <property type="entry name" value="ROK"/>
    <property type="match status" value="1"/>
</dbReference>
<organism evidence="2 3">
    <name type="scientific">Megasphaera vaginalis</name>
    <name type="common">ex Srinivasan et al. 2021</name>
    <dbReference type="NCBI Taxonomy" id="1111454"/>
    <lineage>
        <taxon>Bacteria</taxon>
        <taxon>Bacillati</taxon>
        <taxon>Bacillota</taxon>
        <taxon>Negativicutes</taxon>
        <taxon>Veillonellales</taxon>
        <taxon>Veillonellaceae</taxon>
        <taxon>Megasphaera</taxon>
    </lineage>
</organism>